<accession>A0AAV3PHL7</accession>
<name>A0AAV3PHL7_LITER</name>
<feature type="compositionally biased region" description="Basic and acidic residues" evidence="1">
    <location>
        <begin position="108"/>
        <end position="117"/>
    </location>
</feature>
<proteinExistence type="predicted"/>
<sequence length="131" mass="14442">MITADENPFTIEEAHFVNAKFYQKKKRDGLQPREELEASKAAQPSHPSKDEEVIEALKGLTLPLTHAKKVPSTMLKGFVIPVQGPKIEHGTINSKAYDLLVKAGYDPTKDAAMDKLPPKVTESKVNGMNES</sequence>
<dbReference type="Proteomes" id="UP001454036">
    <property type="component" value="Unassembled WGS sequence"/>
</dbReference>
<feature type="region of interest" description="Disordered" evidence="1">
    <location>
        <begin position="27"/>
        <end position="52"/>
    </location>
</feature>
<evidence type="ECO:0000256" key="1">
    <source>
        <dbReference type="SAM" id="MobiDB-lite"/>
    </source>
</evidence>
<feature type="compositionally biased region" description="Basic and acidic residues" evidence="1">
    <location>
        <begin position="28"/>
        <end position="38"/>
    </location>
</feature>
<comment type="caution">
    <text evidence="2">The sequence shown here is derived from an EMBL/GenBank/DDBJ whole genome shotgun (WGS) entry which is preliminary data.</text>
</comment>
<keyword evidence="3" id="KW-1185">Reference proteome</keyword>
<evidence type="ECO:0000313" key="3">
    <source>
        <dbReference type="Proteomes" id="UP001454036"/>
    </source>
</evidence>
<feature type="region of interest" description="Disordered" evidence="1">
    <location>
        <begin position="108"/>
        <end position="131"/>
    </location>
</feature>
<gene>
    <name evidence="2" type="ORF">LIER_36967</name>
</gene>
<protein>
    <submittedName>
        <fullName evidence="2">Uncharacterized protein</fullName>
    </submittedName>
</protein>
<evidence type="ECO:0000313" key="2">
    <source>
        <dbReference type="EMBL" id="GAA0149658.1"/>
    </source>
</evidence>
<dbReference type="EMBL" id="BAABME010017325">
    <property type="protein sequence ID" value="GAA0149658.1"/>
    <property type="molecule type" value="Genomic_DNA"/>
</dbReference>
<organism evidence="2 3">
    <name type="scientific">Lithospermum erythrorhizon</name>
    <name type="common">Purple gromwell</name>
    <name type="synonym">Lithospermum officinale var. erythrorhizon</name>
    <dbReference type="NCBI Taxonomy" id="34254"/>
    <lineage>
        <taxon>Eukaryota</taxon>
        <taxon>Viridiplantae</taxon>
        <taxon>Streptophyta</taxon>
        <taxon>Embryophyta</taxon>
        <taxon>Tracheophyta</taxon>
        <taxon>Spermatophyta</taxon>
        <taxon>Magnoliopsida</taxon>
        <taxon>eudicotyledons</taxon>
        <taxon>Gunneridae</taxon>
        <taxon>Pentapetalae</taxon>
        <taxon>asterids</taxon>
        <taxon>lamiids</taxon>
        <taxon>Boraginales</taxon>
        <taxon>Boraginaceae</taxon>
        <taxon>Boraginoideae</taxon>
        <taxon>Lithospermeae</taxon>
        <taxon>Lithospermum</taxon>
    </lineage>
</organism>
<dbReference type="AlphaFoldDB" id="A0AAV3PHL7"/>
<reference evidence="2 3" key="1">
    <citation type="submission" date="2024-01" db="EMBL/GenBank/DDBJ databases">
        <title>The complete chloroplast genome sequence of Lithospermum erythrorhizon: insights into the phylogenetic relationship among Boraginaceae species and the maternal lineages of purple gromwells.</title>
        <authorList>
            <person name="Okada T."/>
            <person name="Watanabe K."/>
        </authorList>
    </citation>
    <scope>NUCLEOTIDE SEQUENCE [LARGE SCALE GENOMIC DNA]</scope>
</reference>